<sequence>MRNWFYENTLPGRVRDLCVFPDTILHYPQNIYLGNRVFMNRGVIITAPAPVQIGDDVLIGPYTVINSANHSFSDSGRPIRDQGHDFGPVVIGHDVWLGARVTVVAGVTIGDGAIVGAGSVVTRDIEPFTVVAGVPARFLHPRDLGAARPDLGQP</sequence>
<dbReference type="PANTHER" id="PTHR23416">
    <property type="entry name" value="SIALIC ACID SYNTHASE-RELATED"/>
    <property type="match status" value="1"/>
</dbReference>
<dbReference type="InterPro" id="IPR001451">
    <property type="entry name" value="Hexapep"/>
</dbReference>
<dbReference type="CDD" id="cd04647">
    <property type="entry name" value="LbH_MAT_like"/>
    <property type="match status" value="1"/>
</dbReference>
<gene>
    <name evidence="3" type="ORF">SA2016_0850</name>
</gene>
<dbReference type="PROSITE" id="PS00101">
    <property type="entry name" value="HEXAPEP_TRANSFERASES"/>
    <property type="match status" value="1"/>
</dbReference>
<dbReference type="Pfam" id="PF14602">
    <property type="entry name" value="Hexapep_2"/>
    <property type="match status" value="1"/>
</dbReference>
<keyword evidence="4" id="KW-1185">Reference proteome</keyword>
<dbReference type="KEGG" id="satk:SA2016_0850"/>
<dbReference type="InterPro" id="IPR011004">
    <property type="entry name" value="Trimer_LpxA-like_sf"/>
</dbReference>
<protein>
    <submittedName>
        <fullName evidence="3">Putative acetyltransferase</fullName>
    </submittedName>
</protein>
<dbReference type="SUPFAM" id="SSF51161">
    <property type="entry name" value="Trimeric LpxA-like enzymes"/>
    <property type="match status" value="1"/>
</dbReference>
<evidence type="ECO:0000256" key="1">
    <source>
        <dbReference type="ARBA" id="ARBA00022679"/>
    </source>
</evidence>
<dbReference type="Proteomes" id="UP000070134">
    <property type="component" value="Chromosome"/>
</dbReference>
<evidence type="ECO:0000313" key="4">
    <source>
        <dbReference type="Proteomes" id="UP000070134"/>
    </source>
</evidence>
<proteinExistence type="predicted"/>
<organism evidence="3 4">
    <name type="scientific">Sinomonas atrocyanea</name>
    <dbReference type="NCBI Taxonomy" id="37927"/>
    <lineage>
        <taxon>Bacteria</taxon>
        <taxon>Bacillati</taxon>
        <taxon>Actinomycetota</taxon>
        <taxon>Actinomycetes</taxon>
        <taxon>Micrococcales</taxon>
        <taxon>Micrococcaceae</taxon>
        <taxon>Sinomonas</taxon>
    </lineage>
</organism>
<dbReference type="AlphaFoldDB" id="A0A126ZWI4"/>
<accession>A0A126ZWI4</accession>
<dbReference type="GO" id="GO:0016740">
    <property type="term" value="F:transferase activity"/>
    <property type="evidence" value="ECO:0007669"/>
    <property type="project" value="UniProtKB-KW"/>
</dbReference>
<evidence type="ECO:0000313" key="3">
    <source>
        <dbReference type="EMBL" id="AMM31538.1"/>
    </source>
</evidence>
<dbReference type="STRING" id="37927.SA2016_0850"/>
<keyword evidence="1 3" id="KW-0808">Transferase</keyword>
<reference evidence="3 4" key="1">
    <citation type="submission" date="2016-02" db="EMBL/GenBank/DDBJ databases">
        <title>Complete genome of Sinomonas atrocyanea KCTC 3377.</title>
        <authorList>
            <person name="Kim K.M."/>
        </authorList>
    </citation>
    <scope>NUCLEOTIDE SEQUENCE [LARGE SCALE GENOMIC DNA]</scope>
    <source>
        <strain evidence="3 4">KCTC 3377</strain>
    </source>
</reference>
<evidence type="ECO:0000256" key="2">
    <source>
        <dbReference type="ARBA" id="ARBA00022737"/>
    </source>
</evidence>
<keyword evidence="2" id="KW-0677">Repeat</keyword>
<dbReference type="EMBL" id="CP014518">
    <property type="protein sequence ID" value="AMM31538.1"/>
    <property type="molecule type" value="Genomic_DNA"/>
</dbReference>
<dbReference type="InterPro" id="IPR018357">
    <property type="entry name" value="Hexapep_transf_CS"/>
</dbReference>
<name>A0A126ZWI4_9MICC</name>
<dbReference type="Gene3D" id="2.160.10.10">
    <property type="entry name" value="Hexapeptide repeat proteins"/>
    <property type="match status" value="1"/>
</dbReference>
<dbReference type="InterPro" id="IPR051159">
    <property type="entry name" value="Hexapeptide_acetyltransf"/>
</dbReference>